<dbReference type="Proteomes" id="UP000887576">
    <property type="component" value="Unplaced"/>
</dbReference>
<proteinExistence type="predicted"/>
<accession>A0AC34RRY9</accession>
<reference evidence="2" key="1">
    <citation type="submission" date="2022-11" db="UniProtKB">
        <authorList>
            <consortium name="WormBaseParasite"/>
        </authorList>
    </citation>
    <scope>IDENTIFICATION</scope>
</reference>
<evidence type="ECO:0000313" key="2">
    <source>
        <dbReference type="WBParaSite" id="JU765_v2.g9403.t1"/>
    </source>
</evidence>
<organism evidence="1 2">
    <name type="scientific">Panagrolaimus sp. JU765</name>
    <dbReference type="NCBI Taxonomy" id="591449"/>
    <lineage>
        <taxon>Eukaryota</taxon>
        <taxon>Metazoa</taxon>
        <taxon>Ecdysozoa</taxon>
        <taxon>Nematoda</taxon>
        <taxon>Chromadorea</taxon>
        <taxon>Rhabditida</taxon>
        <taxon>Tylenchina</taxon>
        <taxon>Panagrolaimomorpha</taxon>
        <taxon>Panagrolaimoidea</taxon>
        <taxon>Panagrolaimidae</taxon>
        <taxon>Panagrolaimus</taxon>
    </lineage>
</organism>
<name>A0AC34RRY9_9BILA</name>
<protein>
    <submittedName>
        <fullName evidence="2">HAT C-terminal dimerisation domain-containing protein</fullName>
    </submittedName>
</protein>
<dbReference type="WBParaSite" id="JU765_v2.g9403.t1">
    <property type="protein sequence ID" value="JU765_v2.g9403.t1"/>
    <property type="gene ID" value="JU765_v2.g9403"/>
</dbReference>
<sequence>MSCNLNLPKRKTEECAVLNGDLPKKKQKKEENNYPDFNVIPYRYFTRYFSDGKCNECGFKFSDRKSFNQKRHFMRIHKDICQTLFDEFQLNEAFQIEIPKESEKSSIETNFENFIITSGVPITIARNVYLQHLLSCIPFTITSEKRVKKMLFERCENEINATIMLVKKIGCYFVAVDGAVFKSGTNFIVMFLHYFDFVKNTFMAKMIDFCYFKETYTNTNLEQLVFKTLVKLGLDPENCVKIIINGVENMKKTLKIRILECSKKGSEEIDVETFDEDKTDQTVTENANSDVRDEDVDNDSENINSNVEFPTKISISMSFRLDLAMKKAMDNNLELKKLKTDMLETYQFCQKYSKNCDKLPKKWPILAETKFGTIVAIFDLMVETFDHINDFYQKLEKKQLPIDYKVQLKEIVRLLTPIWLFQQRIFSGEHVAISEAYIEIQKLEQQIYSTILPDFAENLKLELRSNFQDIFSFPDPLVIVAAALDPRTKFDVKDYPNIVQTIVDFTAKLKIEQIETEKPLETFEDVLGFLLSSNPLSASEIKPKAVILSEIERYFDIGTLMEPAAFWGFEKTFPLLRRLALSTLSCPVSTINGEQCFKHLQKYSYLRKNVLNEKLLRVLTILACNLE</sequence>
<evidence type="ECO:0000313" key="1">
    <source>
        <dbReference type="Proteomes" id="UP000887576"/>
    </source>
</evidence>